<dbReference type="Gene3D" id="1.10.10.60">
    <property type="entry name" value="Homeodomain-like"/>
    <property type="match status" value="1"/>
</dbReference>
<dbReference type="GO" id="GO:0005634">
    <property type="term" value="C:nucleus"/>
    <property type="evidence" value="ECO:0007669"/>
    <property type="project" value="UniProtKB-SubCell"/>
</dbReference>
<evidence type="ECO:0000313" key="9">
    <source>
        <dbReference type="WBParaSite" id="maker-PairedContig_1701-snap-gene-0.21-mRNA-1"/>
    </source>
</evidence>
<dbReference type="GO" id="GO:0000977">
    <property type="term" value="F:RNA polymerase II transcription regulatory region sequence-specific DNA binding"/>
    <property type="evidence" value="ECO:0007669"/>
    <property type="project" value="TreeGrafter"/>
</dbReference>
<dbReference type="SUPFAM" id="SSF46689">
    <property type="entry name" value="Homeodomain-like"/>
    <property type="match status" value="1"/>
</dbReference>
<proteinExistence type="predicted"/>
<evidence type="ECO:0000256" key="2">
    <source>
        <dbReference type="ARBA" id="ARBA00023125"/>
    </source>
</evidence>
<dbReference type="WBParaSite" id="maker-PairedContig_1701-snap-gene-0.21-mRNA-1">
    <property type="protein sequence ID" value="maker-PairedContig_1701-snap-gene-0.21-mRNA-1"/>
    <property type="gene ID" value="maker-PairedContig_1701-snap-gene-0.21"/>
</dbReference>
<organism evidence="9">
    <name type="scientific">Wuchereria bancrofti</name>
    <dbReference type="NCBI Taxonomy" id="6293"/>
    <lineage>
        <taxon>Eukaryota</taxon>
        <taxon>Metazoa</taxon>
        <taxon>Ecdysozoa</taxon>
        <taxon>Nematoda</taxon>
        <taxon>Chromadorea</taxon>
        <taxon>Rhabditida</taxon>
        <taxon>Spirurina</taxon>
        <taxon>Spiruromorpha</taxon>
        <taxon>Filarioidea</taxon>
        <taxon>Onchocercidae</taxon>
        <taxon>Wuchereria</taxon>
    </lineage>
</organism>
<keyword evidence="4 5" id="KW-0539">Nucleus</keyword>
<dbReference type="SMART" id="SM00389">
    <property type="entry name" value="HOX"/>
    <property type="match status" value="1"/>
</dbReference>
<dbReference type="AlphaFoldDB" id="A0A1I8EEN9"/>
<dbReference type="PROSITE" id="PS50071">
    <property type="entry name" value="HOMEOBOX_2"/>
    <property type="match status" value="1"/>
</dbReference>
<feature type="DNA-binding region" description="Homeobox" evidence="5">
    <location>
        <begin position="217"/>
        <end position="276"/>
    </location>
</feature>
<accession>A0A1I8EEN9</accession>
<dbReference type="InterPro" id="IPR009057">
    <property type="entry name" value="Homeodomain-like_sf"/>
</dbReference>
<feature type="domain" description="Homeobox" evidence="8">
    <location>
        <begin position="215"/>
        <end position="275"/>
    </location>
</feature>
<evidence type="ECO:0000256" key="1">
    <source>
        <dbReference type="ARBA" id="ARBA00004123"/>
    </source>
</evidence>
<protein>
    <submittedName>
        <fullName evidence="9">Homeobox domain-containing protein</fullName>
    </submittedName>
</protein>
<dbReference type="InterPro" id="IPR050649">
    <property type="entry name" value="Paired_Homeobox_TFs"/>
</dbReference>
<dbReference type="GO" id="GO:0000981">
    <property type="term" value="F:DNA-binding transcription factor activity, RNA polymerase II-specific"/>
    <property type="evidence" value="ECO:0007669"/>
    <property type="project" value="InterPro"/>
</dbReference>
<feature type="compositionally biased region" description="Polar residues" evidence="7">
    <location>
        <begin position="288"/>
        <end position="302"/>
    </location>
</feature>
<evidence type="ECO:0000259" key="8">
    <source>
        <dbReference type="PROSITE" id="PS50071"/>
    </source>
</evidence>
<dbReference type="InterPro" id="IPR001356">
    <property type="entry name" value="HD"/>
</dbReference>
<dbReference type="PANTHER" id="PTHR24329">
    <property type="entry name" value="HOMEOBOX PROTEIN ARISTALESS"/>
    <property type="match status" value="1"/>
</dbReference>
<name>A0A1I8EEN9_WUCBA</name>
<comment type="subcellular location">
    <subcellularLocation>
        <location evidence="1 5 6">Nucleus</location>
    </subcellularLocation>
</comment>
<evidence type="ECO:0000256" key="4">
    <source>
        <dbReference type="ARBA" id="ARBA00023242"/>
    </source>
</evidence>
<sequence length="327" mass="36998">MVINKLFTATDQMNLAIIEIVFLRQSGRLMEEDAELLMNMVDYGSYFTTAPVTTTGYDRNTFDTFSLNPNLNFTTTTNTNGSSMATAYSNTIQQQQHQQLYEQYANSYGQLTGNTRHLTVGHHQSMLQTSIQTTTTTSTTKTITNATTTPQPYRTTDSLHAFLQTGLQYKLYQNQTSLLSTADAMRANTAGLMAGIQGSSLVGAICGRNNPMERRKQRRIRTTFTSGQLKELERAFLETHYPDIYTREDLAMRIDLTEARVQVWFQNRRAKFRKQEKMRRMKEDIRAQKSTQSGGNSLGQNSENDEERNCGHEVSSSNNILLAGVLQ</sequence>
<dbReference type="CDD" id="cd00086">
    <property type="entry name" value="homeodomain"/>
    <property type="match status" value="1"/>
</dbReference>
<evidence type="ECO:0000256" key="6">
    <source>
        <dbReference type="RuleBase" id="RU000682"/>
    </source>
</evidence>
<dbReference type="STRING" id="6293.A0A1I8EEN9"/>
<evidence type="ECO:0000256" key="3">
    <source>
        <dbReference type="ARBA" id="ARBA00023155"/>
    </source>
</evidence>
<feature type="region of interest" description="Disordered" evidence="7">
    <location>
        <begin position="275"/>
        <end position="315"/>
    </location>
</feature>
<keyword evidence="2 5" id="KW-0238">DNA-binding</keyword>
<evidence type="ECO:0000256" key="5">
    <source>
        <dbReference type="PROSITE-ProRule" id="PRU00108"/>
    </source>
</evidence>
<dbReference type="PROSITE" id="PS00027">
    <property type="entry name" value="HOMEOBOX_1"/>
    <property type="match status" value="1"/>
</dbReference>
<reference evidence="9" key="1">
    <citation type="submission" date="2016-11" db="UniProtKB">
        <authorList>
            <consortium name="WormBaseParasite"/>
        </authorList>
    </citation>
    <scope>IDENTIFICATION</scope>
    <source>
        <strain evidence="9">pt0022</strain>
    </source>
</reference>
<evidence type="ECO:0000256" key="7">
    <source>
        <dbReference type="SAM" id="MobiDB-lite"/>
    </source>
</evidence>
<dbReference type="FunFam" id="1.10.10.60:FF:000182">
    <property type="entry name" value="Paired like homeobox 2B"/>
    <property type="match status" value="1"/>
</dbReference>
<keyword evidence="3 5" id="KW-0371">Homeobox</keyword>
<dbReference type="Pfam" id="PF00046">
    <property type="entry name" value="Homeodomain"/>
    <property type="match status" value="1"/>
</dbReference>
<dbReference type="InterPro" id="IPR017970">
    <property type="entry name" value="Homeobox_CS"/>
</dbReference>
<dbReference type="PANTHER" id="PTHR24329:SF543">
    <property type="entry name" value="FI01017P-RELATED"/>
    <property type="match status" value="1"/>
</dbReference>